<reference evidence="2" key="1">
    <citation type="submission" date="2019-08" db="EMBL/GenBank/DDBJ databases">
        <authorList>
            <person name="Kucharzyk K."/>
            <person name="Murdoch R.W."/>
            <person name="Higgins S."/>
            <person name="Loffler F."/>
        </authorList>
    </citation>
    <scope>NUCLEOTIDE SEQUENCE</scope>
</reference>
<evidence type="ECO:0000256" key="1">
    <source>
        <dbReference type="SAM" id="MobiDB-lite"/>
    </source>
</evidence>
<protein>
    <submittedName>
        <fullName evidence="2">Uncharacterized protein</fullName>
    </submittedName>
</protein>
<organism evidence="2">
    <name type="scientific">bioreactor metagenome</name>
    <dbReference type="NCBI Taxonomy" id="1076179"/>
    <lineage>
        <taxon>unclassified sequences</taxon>
        <taxon>metagenomes</taxon>
        <taxon>ecological metagenomes</taxon>
    </lineage>
</organism>
<comment type="caution">
    <text evidence="2">The sequence shown here is derived from an EMBL/GenBank/DDBJ whole genome shotgun (WGS) entry which is preliminary data.</text>
</comment>
<accession>A0A645GHU5</accession>
<sequence>MIKIICRESAGQQTSICGRWFCSSDSVSNRSRKGSGRLRPDPERSGIVDPGNGTAPISDLHDIHYRSHNGISGKIVGSFNAIFGRYFYFPIFNEGAFGGSTAHIERNQVVFSQDLTKNRSPVDTGYRTGFYHIHRSIFGLLKGCRPAIGLHNITFSLEANTLQFV</sequence>
<dbReference type="AlphaFoldDB" id="A0A645GHU5"/>
<dbReference type="EMBL" id="VSSQ01076054">
    <property type="protein sequence ID" value="MPN26508.1"/>
    <property type="molecule type" value="Genomic_DNA"/>
</dbReference>
<proteinExistence type="predicted"/>
<evidence type="ECO:0000313" key="2">
    <source>
        <dbReference type="EMBL" id="MPN26508.1"/>
    </source>
</evidence>
<name>A0A645GHU5_9ZZZZ</name>
<feature type="region of interest" description="Disordered" evidence="1">
    <location>
        <begin position="25"/>
        <end position="53"/>
    </location>
</feature>
<gene>
    <name evidence="2" type="ORF">SDC9_173933</name>
</gene>